<evidence type="ECO:0000259" key="3">
    <source>
        <dbReference type="Pfam" id="PF00617"/>
    </source>
</evidence>
<dbReference type="Proteomes" id="UP000069902">
    <property type="component" value="Chromosome cPNK"/>
</dbReference>
<gene>
    <name evidence="4" type="ORF">PNK_1456</name>
</gene>
<name>A0A0U5CQD1_9BACT</name>
<feature type="compositionally biased region" description="Polar residues" evidence="2">
    <location>
        <begin position="40"/>
        <end position="56"/>
    </location>
</feature>
<dbReference type="AlphaFoldDB" id="A0A0U5CQD1"/>
<dbReference type="SUPFAM" id="SSF48366">
    <property type="entry name" value="Ras GEF"/>
    <property type="match status" value="1"/>
</dbReference>
<dbReference type="InParanoid" id="A0A0U5CQD1"/>
<evidence type="ECO:0000256" key="2">
    <source>
        <dbReference type="SAM" id="MobiDB-lite"/>
    </source>
</evidence>
<dbReference type="GO" id="GO:0007264">
    <property type="term" value="P:small GTPase-mediated signal transduction"/>
    <property type="evidence" value="ECO:0007669"/>
    <property type="project" value="InterPro"/>
</dbReference>
<feature type="coiled-coil region" evidence="1">
    <location>
        <begin position="353"/>
        <end position="444"/>
    </location>
</feature>
<keyword evidence="5" id="KW-1185">Reference proteome</keyword>
<dbReference type="STRING" id="389348.PNK_1456"/>
<dbReference type="InterPro" id="IPR023578">
    <property type="entry name" value="Ras_GEF_dom_sf"/>
</dbReference>
<dbReference type="InterPro" id="IPR036964">
    <property type="entry name" value="RASGEF_cat_dom_sf"/>
</dbReference>
<organism evidence="4 5">
    <name type="scientific">Candidatus Protochlamydia naegleriophila</name>
    <dbReference type="NCBI Taxonomy" id="389348"/>
    <lineage>
        <taxon>Bacteria</taxon>
        <taxon>Pseudomonadati</taxon>
        <taxon>Chlamydiota</taxon>
        <taxon>Chlamydiia</taxon>
        <taxon>Parachlamydiales</taxon>
        <taxon>Parachlamydiaceae</taxon>
        <taxon>Candidatus Protochlamydia</taxon>
    </lineage>
</organism>
<reference evidence="5" key="1">
    <citation type="submission" date="2015-09" db="EMBL/GenBank/DDBJ databases">
        <authorList>
            <person name="Bertelli C."/>
        </authorList>
    </citation>
    <scope>NUCLEOTIDE SEQUENCE [LARGE SCALE GENOMIC DNA]</scope>
    <source>
        <strain evidence="5">KNic</strain>
    </source>
</reference>
<proteinExistence type="predicted"/>
<keyword evidence="1" id="KW-0175">Coiled coil</keyword>
<dbReference type="PATRIC" id="fig|389348.3.peg.1631"/>
<protein>
    <recommendedName>
        <fullName evidence="3">Ras-GEF domain-containing protein</fullName>
    </recommendedName>
</protein>
<evidence type="ECO:0000256" key="1">
    <source>
        <dbReference type="SAM" id="Coils"/>
    </source>
</evidence>
<dbReference type="GO" id="GO:0005085">
    <property type="term" value="F:guanyl-nucleotide exchange factor activity"/>
    <property type="evidence" value="ECO:0007669"/>
    <property type="project" value="InterPro"/>
</dbReference>
<dbReference type="Pfam" id="PF00617">
    <property type="entry name" value="RasGEF"/>
    <property type="match status" value="1"/>
</dbReference>
<evidence type="ECO:0000313" key="4">
    <source>
        <dbReference type="EMBL" id="CUI17068.1"/>
    </source>
</evidence>
<dbReference type="Gene3D" id="1.10.840.10">
    <property type="entry name" value="Ras guanine-nucleotide exchange factors catalytic domain"/>
    <property type="match status" value="1"/>
</dbReference>
<evidence type="ECO:0000313" key="5">
    <source>
        <dbReference type="Proteomes" id="UP000069902"/>
    </source>
</evidence>
<feature type="domain" description="Ras-GEF" evidence="3">
    <location>
        <begin position="201"/>
        <end position="353"/>
    </location>
</feature>
<sequence length="531" mass="59188">MGINFQPNGLHAIGSVEILPQTQGLEQTEVVGKMQGRTISSEFSNPGVQKAQQRASETLGGAAKSSSQVFTASDPSIKMQTENPFQQLSRLAETLKNEKGAVKLQFGGEEFSVKVSRNSFLGKKGKSSETQQAVKQSIQTIKDHLTYANAKEASATLENLRNDKTIQAVLQKNPSLKAEFNRLTQEVKLTGMLSELKTGQMQLLAKTSLNEMLASTKYELHPKLYAKHCPNLKEQAHMFNNVGQEMQKFILEQTTPQQKKQAMELVIKLSEKALKENDFSIAHAIYAGLSDTKQSISEVKNGLSAESKNQLNDLMKTFRSREGLLNRFANAEGTKVPPMSAALGGLYMLNAQVDHTKEQIDLKQKELKALQALEQGPNALNSHIGNLKEKKAEAEHKREAINDSIDLLNRKLEFETDAYQNTKNENYAETIKAFKKEIKDLEKKSMGFSYKISDLTEEIKMAENMQASPPADVQQAINDNKQATEKHEAFKDRTEKKIESTIYAPMTNWLNSIQAMDPTPISSSTQALFKE</sequence>
<dbReference type="RefSeq" id="WP_059061226.1">
    <property type="nucleotide sequence ID" value="NZ_LN879502.1"/>
</dbReference>
<dbReference type="KEGG" id="pnl:PNK_1456"/>
<accession>A0A0U5CQD1</accession>
<dbReference type="EMBL" id="LN879502">
    <property type="protein sequence ID" value="CUI17068.1"/>
    <property type="molecule type" value="Genomic_DNA"/>
</dbReference>
<feature type="region of interest" description="Disordered" evidence="2">
    <location>
        <begin position="40"/>
        <end position="66"/>
    </location>
</feature>
<dbReference type="InterPro" id="IPR001895">
    <property type="entry name" value="RASGEF_cat_dom"/>
</dbReference>